<dbReference type="PRINTS" id="PR00092">
    <property type="entry name" value="TYROSINASE"/>
</dbReference>
<keyword evidence="2" id="KW-0186">Copper</keyword>
<reference evidence="6 7" key="1">
    <citation type="journal article" date="2016" name="Front. Microbiol.">
        <title>Genome and transcriptome sequences reveal the specific parasitism of the nematophagous Purpureocillium lilacinum 36-1.</title>
        <authorList>
            <person name="Xie J."/>
            <person name="Li S."/>
            <person name="Mo C."/>
            <person name="Xiao X."/>
            <person name="Peng D."/>
            <person name="Wang G."/>
            <person name="Xiao Y."/>
        </authorList>
    </citation>
    <scope>NUCLEOTIDE SEQUENCE [LARGE SCALE GENOMIC DNA]</scope>
    <source>
        <strain evidence="6 7">36-1</strain>
    </source>
</reference>
<dbReference type="PANTHER" id="PTHR11474:SF126">
    <property type="entry name" value="TYROSINASE-LIKE PROTEIN TYR-1-RELATED"/>
    <property type="match status" value="1"/>
</dbReference>
<dbReference type="Gene3D" id="2.60.40.10">
    <property type="entry name" value="Immunoglobulins"/>
    <property type="match status" value="1"/>
</dbReference>
<dbReference type="PROSITE" id="PS50234">
    <property type="entry name" value="VWFA"/>
    <property type="match status" value="1"/>
</dbReference>
<evidence type="ECO:0000259" key="5">
    <source>
        <dbReference type="PROSITE" id="PS50234"/>
    </source>
</evidence>
<dbReference type="AlphaFoldDB" id="A0A2U3ECX3"/>
<dbReference type="Gene3D" id="3.40.50.410">
    <property type="entry name" value="von Willebrand factor, type A domain"/>
    <property type="match status" value="1"/>
</dbReference>
<dbReference type="InterPro" id="IPR002227">
    <property type="entry name" value="Tyrosinase_Cu-bd"/>
</dbReference>
<feature type="region of interest" description="Disordered" evidence="4">
    <location>
        <begin position="824"/>
        <end position="851"/>
    </location>
</feature>
<dbReference type="GO" id="GO:0046872">
    <property type="term" value="F:metal ion binding"/>
    <property type="evidence" value="ECO:0007669"/>
    <property type="project" value="UniProtKB-KW"/>
</dbReference>
<accession>A0A2U3ECX3</accession>
<dbReference type="EMBL" id="LCWV01000006">
    <property type="protein sequence ID" value="PWI72367.1"/>
    <property type="molecule type" value="Genomic_DNA"/>
</dbReference>
<dbReference type="InterPro" id="IPR008922">
    <property type="entry name" value="Di-copper_centre_dom_sf"/>
</dbReference>
<evidence type="ECO:0000313" key="6">
    <source>
        <dbReference type="EMBL" id="PWI72367.1"/>
    </source>
</evidence>
<feature type="region of interest" description="Disordered" evidence="4">
    <location>
        <begin position="209"/>
        <end position="246"/>
    </location>
</feature>
<dbReference type="Pfam" id="PF13519">
    <property type="entry name" value="VWA_2"/>
    <property type="match status" value="1"/>
</dbReference>
<keyword evidence="1" id="KW-0479">Metal-binding</keyword>
<comment type="caution">
    <text evidence="6">The sequence shown here is derived from an EMBL/GenBank/DDBJ whole genome shotgun (WGS) entry which is preliminary data.</text>
</comment>
<dbReference type="SUPFAM" id="SSF48056">
    <property type="entry name" value="Di-copper centre-containing domain"/>
    <property type="match status" value="1"/>
</dbReference>
<feature type="repeat" description="Filamin" evidence="3">
    <location>
        <begin position="830"/>
        <end position="961"/>
    </location>
</feature>
<evidence type="ECO:0000256" key="1">
    <source>
        <dbReference type="ARBA" id="ARBA00022723"/>
    </source>
</evidence>
<dbReference type="InterPro" id="IPR013783">
    <property type="entry name" value="Ig-like_fold"/>
</dbReference>
<dbReference type="PROSITE" id="PS50194">
    <property type="entry name" value="FILAMIN_REPEAT"/>
    <property type="match status" value="1"/>
</dbReference>
<evidence type="ECO:0000313" key="7">
    <source>
        <dbReference type="Proteomes" id="UP000245956"/>
    </source>
</evidence>
<dbReference type="GO" id="GO:0016491">
    <property type="term" value="F:oxidoreductase activity"/>
    <property type="evidence" value="ECO:0007669"/>
    <property type="project" value="InterPro"/>
</dbReference>
<feature type="region of interest" description="Disordered" evidence="4">
    <location>
        <begin position="966"/>
        <end position="985"/>
    </location>
</feature>
<feature type="domain" description="VWFA" evidence="5">
    <location>
        <begin position="534"/>
        <end position="721"/>
    </location>
</feature>
<evidence type="ECO:0000256" key="2">
    <source>
        <dbReference type="ARBA" id="ARBA00023008"/>
    </source>
</evidence>
<proteinExistence type="predicted"/>
<gene>
    <name evidence="6" type="ORF">PCL_10990</name>
</gene>
<dbReference type="InterPro" id="IPR050316">
    <property type="entry name" value="Tyrosinase/Hemocyanin"/>
</dbReference>
<dbReference type="PANTHER" id="PTHR11474">
    <property type="entry name" value="TYROSINASE FAMILY MEMBER"/>
    <property type="match status" value="1"/>
</dbReference>
<dbReference type="Pfam" id="PF00264">
    <property type="entry name" value="Tyrosinase"/>
    <property type="match status" value="1"/>
</dbReference>
<evidence type="ECO:0000256" key="3">
    <source>
        <dbReference type="PROSITE-ProRule" id="PRU00087"/>
    </source>
</evidence>
<sequence>MGGQIPDGLHEEQLTSDTPRPKRKMPPWFSATLIEIKCIPLELHATASIGIKITYSLSLTFSPKLDETNMTLGDGIRRNIAHVDPSERALLRDAIKELNRRFYPGSSSETPPGGVSWWFKQDEIHQSTHVHGGPEFLPWHRELANRFEALLREINPQLSLHYWDFKEDPRSIPNGNLGAGTRGPVNLFDADFMGSPEGSIGEPWLSAGFYDPQAGTPGHPRDRETSLNPADPPRNVTRPNTYGGPPPRPFMTAAEETRVLGLQNFGPAIAQNDERDASFRSIKANFFRTAWEDIHNRAHVYFANISPHDAFRDPFVFLVHSNVDRVFATWQCDPAHPERLDPATVYGAESDMAVNVNAVGVTSVQNLANQVEPWSTGHGQFHDIRPWEPIHENQGFPHDYHHISVVAPPCYDTLPTVARVIETENPGSDINFNDVPQGETASRAAAFEIFACGIVTLKVKTGPTAPYTVMSPPGDTVIVNGNQHRPQVARIWFQFTGSAPGAAPNGSVTIACVETGEEFVFTIHGNTIPRPTTAVMLVLDQSGSMGWLAGTDATTKRIDVLHRAAANFCQLVQANNAVGMVSFDQTAYEGFDVATLTGQPTDPRLGIMVDAIESLKPQGATSIGNGIVLGRTKLNAVSGFANKAMVVFTDGLENTPSFIADVSTSLNAQTFAIGLGTAQQVSAAALNAITSQTGGYLLLSGPLSPSIDDYFRLQKYFMQVLAGVTNNSIVTDPNGTIFPGMKVRIPFQLTEGDIDATTILLTDTRGINFYIETPLGKVMTPGSASGLGATFGLGTNMSYYRFTLPLAVGGTPARAGTWHAVLQVNDDGEGPRDEPSVVSAEGEGESKSARASASRGIRYSFSVQSFTNIRMKARLEQNHLEPGATLAISATLTEYGLPVSHRARVGAVVEQPDGGRMAHTMSEVEPGRFLATATASVPGVYRVRVLASGVTMRGLPFTREHLLSATAIPGGNSSPPTSGPSTGRRDEDLCRLMECLLGPNSLGRILQKNDVDPKVVLRCVKNYCKARFAGPTEEELADREGTA</sequence>
<protein>
    <recommendedName>
        <fullName evidence="5">VWFA domain-containing protein</fullName>
    </recommendedName>
</protein>
<dbReference type="CDD" id="cd00198">
    <property type="entry name" value="vWFA"/>
    <property type="match status" value="1"/>
</dbReference>
<dbReference type="Proteomes" id="UP000245956">
    <property type="component" value="Unassembled WGS sequence"/>
</dbReference>
<feature type="region of interest" description="Disordered" evidence="4">
    <location>
        <begin position="1"/>
        <end position="23"/>
    </location>
</feature>
<dbReference type="Gene3D" id="1.10.1280.10">
    <property type="entry name" value="Di-copper center containing domain from catechol oxidase"/>
    <property type="match status" value="1"/>
</dbReference>
<dbReference type="SUPFAM" id="SSF53300">
    <property type="entry name" value="vWA-like"/>
    <property type="match status" value="1"/>
</dbReference>
<evidence type="ECO:0000256" key="4">
    <source>
        <dbReference type="SAM" id="MobiDB-lite"/>
    </source>
</evidence>
<name>A0A2U3ECX3_PURLI</name>
<dbReference type="InterPro" id="IPR036465">
    <property type="entry name" value="vWFA_dom_sf"/>
</dbReference>
<dbReference type="SMART" id="SM00327">
    <property type="entry name" value="VWA"/>
    <property type="match status" value="1"/>
</dbReference>
<dbReference type="InterPro" id="IPR017868">
    <property type="entry name" value="Filamin/ABP280_repeat-like"/>
</dbReference>
<feature type="compositionally biased region" description="Low complexity" evidence="4">
    <location>
        <begin position="969"/>
        <end position="982"/>
    </location>
</feature>
<dbReference type="InterPro" id="IPR002035">
    <property type="entry name" value="VWF_A"/>
</dbReference>
<organism evidence="6 7">
    <name type="scientific">Purpureocillium lilacinum</name>
    <name type="common">Paecilomyces lilacinus</name>
    <dbReference type="NCBI Taxonomy" id="33203"/>
    <lineage>
        <taxon>Eukaryota</taxon>
        <taxon>Fungi</taxon>
        <taxon>Dikarya</taxon>
        <taxon>Ascomycota</taxon>
        <taxon>Pezizomycotina</taxon>
        <taxon>Sordariomycetes</taxon>
        <taxon>Hypocreomycetidae</taxon>
        <taxon>Hypocreales</taxon>
        <taxon>Ophiocordycipitaceae</taxon>
        <taxon>Purpureocillium</taxon>
    </lineage>
</organism>